<evidence type="ECO:0000313" key="1">
    <source>
        <dbReference type="EMBL" id="PWN47517.1"/>
    </source>
</evidence>
<sequence length="379" mass="41825">MDNHRRTSSAGIPRRVPSNTTTNSYSSSSSSSGIPRPQSSSANHAPPPSAIPRPSSRASYLPQPTPSRPRSSSSSSTSGANVAGPLGSYRPPSRNAAVGQGGSTFAPTPSSNKRSASAAGLVGQEERDQEDAIKETPLPPNYAKRPMKLTSPRLLEDQSVLPSISKVSASPHPPPPSSPGYELSVLRADYERRALADKKAYEELENQVRSQGRQLDIFHRERAELLEEWEREQASKREREKETERVRAELESRVSELMRRNAELHSSINEVQLGSANELRQEKTRSNGLEARLGHVSAQLESVKDEVKRLTEENQILTAQRDDLENALEDEKRERIKEREESRIGGDEGRRISEELTSECFSSADRGGLSAQAFPHLTF</sequence>
<keyword evidence="2" id="KW-1185">Reference proteome</keyword>
<gene>
    <name evidence="1" type="ORF">IE53DRAFT_371395</name>
</gene>
<name>A0ACD0NP07_9BASI</name>
<reference evidence="1 2" key="1">
    <citation type="journal article" date="2018" name="Mol. Biol. Evol.">
        <title>Broad Genomic Sampling Reveals a Smut Pathogenic Ancestry of the Fungal Clade Ustilaginomycotina.</title>
        <authorList>
            <person name="Kijpornyongpan T."/>
            <person name="Mondo S.J."/>
            <person name="Barry K."/>
            <person name="Sandor L."/>
            <person name="Lee J."/>
            <person name="Lipzen A."/>
            <person name="Pangilinan J."/>
            <person name="LaButti K."/>
            <person name="Hainaut M."/>
            <person name="Henrissat B."/>
            <person name="Grigoriev I.V."/>
            <person name="Spatafora J.W."/>
            <person name="Aime M.C."/>
        </authorList>
    </citation>
    <scope>NUCLEOTIDE SEQUENCE [LARGE SCALE GENOMIC DNA]</scope>
    <source>
        <strain evidence="1 2">SA 807</strain>
    </source>
</reference>
<dbReference type="Proteomes" id="UP000245626">
    <property type="component" value="Unassembled WGS sequence"/>
</dbReference>
<dbReference type="EMBL" id="KZ820411">
    <property type="protein sequence ID" value="PWN47517.1"/>
    <property type="molecule type" value="Genomic_DNA"/>
</dbReference>
<accession>A0ACD0NP07</accession>
<protein>
    <submittedName>
        <fullName evidence="1">Uncharacterized protein</fullName>
    </submittedName>
</protein>
<evidence type="ECO:0000313" key="2">
    <source>
        <dbReference type="Proteomes" id="UP000245626"/>
    </source>
</evidence>
<organism evidence="1 2">
    <name type="scientific">Violaceomyces palustris</name>
    <dbReference type="NCBI Taxonomy" id="1673888"/>
    <lineage>
        <taxon>Eukaryota</taxon>
        <taxon>Fungi</taxon>
        <taxon>Dikarya</taxon>
        <taxon>Basidiomycota</taxon>
        <taxon>Ustilaginomycotina</taxon>
        <taxon>Ustilaginomycetes</taxon>
        <taxon>Violaceomycetales</taxon>
        <taxon>Violaceomycetaceae</taxon>
        <taxon>Violaceomyces</taxon>
    </lineage>
</organism>
<proteinExistence type="predicted"/>